<dbReference type="Pfam" id="PF00756">
    <property type="entry name" value="Esterase"/>
    <property type="match status" value="1"/>
</dbReference>
<reference evidence="1 2" key="1">
    <citation type="submission" date="2016-05" db="EMBL/GenBank/DDBJ databases">
        <title>Microbial solvent formation.</title>
        <authorList>
            <person name="Poehlein A."/>
            <person name="Montoya Solano J.D."/>
            <person name="Flitsch S."/>
            <person name="Krabben P."/>
            <person name="Duerre P."/>
            <person name="Daniel R."/>
        </authorList>
    </citation>
    <scope>NUCLEOTIDE SEQUENCE [LARGE SCALE GENOMIC DNA]</scope>
    <source>
        <strain evidence="1 2">DSM 2619</strain>
    </source>
</reference>
<dbReference type="OrthoDB" id="9803578at2"/>
<dbReference type="InterPro" id="IPR050583">
    <property type="entry name" value="Mycobacterial_A85_antigen"/>
</dbReference>
<gene>
    <name evidence="1" type="primary">frmB</name>
    <name evidence="1" type="ORF">CLPUN_36360</name>
</gene>
<dbReference type="Gene3D" id="3.40.50.1820">
    <property type="entry name" value="alpha/beta hydrolase"/>
    <property type="match status" value="1"/>
</dbReference>
<dbReference type="AlphaFoldDB" id="A0A1S8TBC1"/>
<dbReference type="GO" id="GO:0016747">
    <property type="term" value="F:acyltransferase activity, transferring groups other than amino-acyl groups"/>
    <property type="evidence" value="ECO:0007669"/>
    <property type="project" value="TreeGrafter"/>
</dbReference>
<dbReference type="RefSeq" id="WP_077848646.1">
    <property type="nucleotide sequence ID" value="NZ_LZZM01000192.1"/>
</dbReference>
<organism evidence="1 2">
    <name type="scientific">Clostridium puniceum</name>
    <dbReference type="NCBI Taxonomy" id="29367"/>
    <lineage>
        <taxon>Bacteria</taxon>
        <taxon>Bacillati</taxon>
        <taxon>Bacillota</taxon>
        <taxon>Clostridia</taxon>
        <taxon>Eubacteriales</taxon>
        <taxon>Clostridiaceae</taxon>
        <taxon>Clostridium</taxon>
    </lineage>
</organism>
<evidence type="ECO:0000313" key="2">
    <source>
        <dbReference type="Proteomes" id="UP000190890"/>
    </source>
</evidence>
<proteinExistence type="predicted"/>
<dbReference type="STRING" id="29367.CLPUN_36360"/>
<dbReference type="EMBL" id="LZZM01000192">
    <property type="protein sequence ID" value="OOM74909.1"/>
    <property type="molecule type" value="Genomic_DNA"/>
</dbReference>
<dbReference type="InterPro" id="IPR029058">
    <property type="entry name" value="AB_hydrolase_fold"/>
</dbReference>
<dbReference type="PANTHER" id="PTHR48098:SF1">
    <property type="entry name" value="DIACYLGLYCEROL ACYLTRANSFERASE_MYCOLYLTRANSFERASE AG85A"/>
    <property type="match status" value="1"/>
</dbReference>
<accession>A0A1S8TBC1</accession>
<comment type="caution">
    <text evidence="1">The sequence shown here is derived from an EMBL/GenBank/DDBJ whole genome shotgun (WGS) entry which is preliminary data.</text>
</comment>
<dbReference type="InterPro" id="IPR000801">
    <property type="entry name" value="Esterase-like"/>
</dbReference>
<dbReference type="SUPFAM" id="SSF53474">
    <property type="entry name" value="alpha/beta-Hydrolases"/>
    <property type="match status" value="1"/>
</dbReference>
<dbReference type="Proteomes" id="UP000190890">
    <property type="component" value="Unassembled WGS sequence"/>
</dbReference>
<evidence type="ECO:0000313" key="1">
    <source>
        <dbReference type="EMBL" id="OOM74909.1"/>
    </source>
</evidence>
<protein>
    <submittedName>
        <fullName evidence="1">S-formylglutathione hydrolase FrmB</fullName>
        <ecNumber evidence="1">3.1.2.12</ecNumber>
    </submittedName>
</protein>
<dbReference type="PANTHER" id="PTHR48098">
    <property type="entry name" value="ENTEROCHELIN ESTERASE-RELATED"/>
    <property type="match status" value="1"/>
</dbReference>
<keyword evidence="2" id="KW-1185">Reference proteome</keyword>
<name>A0A1S8TBC1_9CLOT</name>
<dbReference type="GO" id="GO:0018738">
    <property type="term" value="F:S-formylglutathione hydrolase activity"/>
    <property type="evidence" value="ECO:0007669"/>
    <property type="project" value="UniProtKB-EC"/>
</dbReference>
<keyword evidence="1" id="KW-0378">Hydrolase</keyword>
<sequence length="257" mass="29970">MSLFQVSFFSKILGKATMLSVIMPEGDSRVYYPIDRNIKHPTLYLLHGGTDDYSAWMRQTAIERYAKEYKIAVVMPDADLSYYTDMVQGRKYWTFISEEVPDFVRAHFPLSEKREDNFIAGLSMGGYGSFKMALRNPEMFNAAASFSGTLCMDDMINYVPHRKKEFQEIFGSLDAIKDSENDLRYLAQKAVKEKVDLPRLYQSCGTEDFLYKMNLEFKEYAKDLGINLNYEESTGNHEWGYWDKCIQRALEFFEIKK</sequence>
<dbReference type="EC" id="3.1.2.12" evidence="1"/>